<dbReference type="InterPro" id="IPR016176">
    <property type="entry name" value="Cbl-dep_enz_cat"/>
</dbReference>
<evidence type="ECO:0000256" key="2">
    <source>
        <dbReference type="ARBA" id="ARBA00023235"/>
    </source>
</evidence>
<keyword evidence="1" id="KW-0846">Cobalamin</keyword>
<protein>
    <submittedName>
        <fullName evidence="5">Methylaspartate mutase</fullName>
    </submittedName>
</protein>
<dbReference type="InterPro" id="IPR006396">
    <property type="entry name" value="Glu_mut_E"/>
</dbReference>
<dbReference type="PIRSF" id="PIRSF001495">
    <property type="entry name" value="Met_asp_mut_epsi"/>
    <property type="match status" value="1"/>
</dbReference>
<keyword evidence="2" id="KW-0413">Isomerase</keyword>
<dbReference type="Proteomes" id="UP000601027">
    <property type="component" value="Unassembled WGS sequence"/>
</dbReference>
<name>A0ABS1XR61_9ACTN</name>
<evidence type="ECO:0000313" key="6">
    <source>
        <dbReference type="Proteomes" id="UP000601027"/>
    </source>
</evidence>
<dbReference type="Pfam" id="PF06368">
    <property type="entry name" value="Met_asp_mut_E"/>
    <property type="match status" value="1"/>
</dbReference>
<evidence type="ECO:0000313" key="5">
    <source>
        <dbReference type="EMBL" id="MBM0231733.1"/>
    </source>
</evidence>
<dbReference type="EMBL" id="JAEVHM010000022">
    <property type="protein sequence ID" value="MBM0231733.1"/>
    <property type="molecule type" value="Genomic_DNA"/>
</dbReference>
<evidence type="ECO:0000256" key="1">
    <source>
        <dbReference type="ARBA" id="ARBA00022628"/>
    </source>
</evidence>
<keyword evidence="6" id="KW-1185">Reference proteome</keyword>
<proteinExistence type="predicted"/>
<evidence type="ECO:0000256" key="3">
    <source>
        <dbReference type="ARBA" id="ARBA00023285"/>
    </source>
</evidence>
<dbReference type="EMBL" id="JAEVHM010000003">
    <property type="protein sequence ID" value="MBM0230755.1"/>
    <property type="molecule type" value="Genomic_DNA"/>
</dbReference>
<dbReference type="RefSeq" id="WP_203173236.1">
    <property type="nucleotide sequence ID" value="NZ_JAEVHM010000003.1"/>
</dbReference>
<comment type="caution">
    <text evidence="5">The sequence shown here is derived from an EMBL/GenBank/DDBJ whole genome shotgun (WGS) entry which is preliminary data.</text>
</comment>
<sequence>MTAGAGNAFGAYVARVARAGQLVVQPRMGFGRPEAMRAGLLAVRAASVTSVGTLTVDSFTRVGLHDAARRALDEGRALNGYPIVTHAPATNRAVLDGAVGPEFPVQVRHGSSRPQAIISALTLAGLDTTEGGPVSYCLPYGRTGLRESVRNWRESCELLTRVRQRGAEPHLETFGGCMMGQLCPPSLLVALSLLEALFFCQHGLRSVSLSYAQQTDTGQDEQAVRALRVLAGELLAGVEWHVVVYTYMGVYPRSRGGALLLLEEAVTLAVRTGAARVIVKTVSEAHRLPTIAENVEALEVASLAARTVERAADDADNEVLVEARGLVERVLDLREDVGEALIEAFTRGFLDVPYCLHPDNRRRSGSCIDIDGRLRWTSVGAMPIPKPAVMGRPHSLTADGLLTSLTYVQRKFDGLALASG</sequence>
<dbReference type="Gene3D" id="3.20.20.240">
    <property type="entry name" value="Methylmalonyl-CoA mutase"/>
    <property type="match status" value="1"/>
</dbReference>
<gene>
    <name evidence="4" type="ORF">JNW91_01995</name>
    <name evidence="5" type="ORF">JNW91_07590</name>
</gene>
<organism evidence="5 6">
    <name type="scientific">Micromonospora parastrephiae</name>
    <dbReference type="NCBI Taxonomy" id="2806101"/>
    <lineage>
        <taxon>Bacteria</taxon>
        <taxon>Bacillati</taxon>
        <taxon>Actinomycetota</taxon>
        <taxon>Actinomycetes</taxon>
        <taxon>Micromonosporales</taxon>
        <taxon>Micromonosporaceae</taxon>
        <taxon>Micromonospora</taxon>
    </lineage>
</organism>
<keyword evidence="3" id="KW-0170">Cobalt</keyword>
<evidence type="ECO:0000313" key="4">
    <source>
        <dbReference type="EMBL" id="MBM0230755.1"/>
    </source>
</evidence>
<accession>A0ABS1XR61</accession>
<reference evidence="5 6" key="1">
    <citation type="submission" date="2021-01" db="EMBL/GenBank/DDBJ databases">
        <title>Draft genome sequence of Micromonospora sp. strain STR1_7.</title>
        <authorList>
            <person name="Karlyshev A."/>
            <person name="Jawad R."/>
        </authorList>
    </citation>
    <scope>NUCLEOTIDE SEQUENCE [LARGE SCALE GENOMIC DNA]</scope>
    <source>
        <strain evidence="5 6">STR1-7</strain>
    </source>
</reference>
<dbReference type="SUPFAM" id="SSF51703">
    <property type="entry name" value="Cobalamin (vitamin B12)-dependent enzymes"/>
    <property type="match status" value="1"/>
</dbReference>